<proteinExistence type="inferred from homology"/>
<evidence type="ECO:0000313" key="6">
    <source>
        <dbReference type="EMBL" id="OWJ66770.1"/>
    </source>
</evidence>
<evidence type="ECO:0000256" key="2">
    <source>
        <dbReference type="ARBA" id="ARBA00009695"/>
    </source>
</evidence>
<dbReference type="RefSeq" id="WP_088151382.1">
    <property type="nucleotide sequence ID" value="NZ_NHON01000019.1"/>
</dbReference>
<dbReference type="OrthoDB" id="5507982at2"/>
<gene>
    <name evidence="6" type="ORF">BWR60_12635</name>
</gene>
<protein>
    <recommendedName>
        <fullName evidence="3">Regulatory protein RecX</fullName>
    </recommendedName>
</protein>
<evidence type="ECO:0000313" key="7">
    <source>
        <dbReference type="Proteomes" id="UP000196655"/>
    </source>
</evidence>
<dbReference type="InterPro" id="IPR053924">
    <property type="entry name" value="RecX_HTH_2nd"/>
</dbReference>
<comment type="subcellular location">
    <subcellularLocation>
        <location evidence="1">Cytoplasm</location>
    </subcellularLocation>
</comment>
<dbReference type="InterPro" id="IPR036388">
    <property type="entry name" value="WH-like_DNA-bd_sf"/>
</dbReference>
<dbReference type="STRING" id="1122125.GCA_000423185_01459"/>
<keyword evidence="7" id="KW-1185">Reference proteome</keyword>
<dbReference type="EMBL" id="NHON01000019">
    <property type="protein sequence ID" value="OWJ66770.1"/>
    <property type="molecule type" value="Genomic_DNA"/>
</dbReference>
<dbReference type="Gene3D" id="1.10.10.10">
    <property type="entry name" value="Winged helix-like DNA-binding domain superfamily/Winged helix DNA-binding domain"/>
    <property type="match status" value="1"/>
</dbReference>
<evidence type="ECO:0000256" key="1">
    <source>
        <dbReference type="ARBA" id="ARBA00004496"/>
    </source>
</evidence>
<keyword evidence="4" id="KW-0963">Cytoplasm</keyword>
<dbReference type="AlphaFoldDB" id="A0A211ZNE4"/>
<comment type="caution">
    <text evidence="6">The sequence shown here is derived from an EMBL/GenBank/DDBJ whole genome shotgun (WGS) entry which is preliminary data.</text>
</comment>
<reference evidence="7" key="1">
    <citation type="submission" date="2017-05" db="EMBL/GenBank/DDBJ databases">
        <authorList>
            <person name="Macchi M."/>
            <person name="Festa S."/>
            <person name="Coppotelli B.M."/>
            <person name="Morelli I.S."/>
        </authorList>
    </citation>
    <scope>NUCLEOTIDE SEQUENCE [LARGE SCALE GENOMIC DNA]</scope>
    <source>
        <strain evidence="7">I</strain>
    </source>
</reference>
<name>A0A211ZNE4_9PROT</name>
<organism evidence="6 7">
    <name type="scientific">Inquilinus limosus</name>
    <dbReference type="NCBI Taxonomy" id="171674"/>
    <lineage>
        <taxon>Bacteria</taxon>
        <taxon>Pseudomonadati</taxon>
        <taxon>Pseudomonadota</taxon>
        <taxon>Alphaproteobacteria</taxon>
        <taxon>Rhodospirillales</taxon>
        <taxon>Rhodospirillaceae</taxon>
        <taxon>Inquilinus</taxon>
    </lineage>
</organism>
<sequence length="187" mass="20301">MDRPPRRPPALDDAALERAALDYLGRYAASTGQLRRVLQRRIRRALQAGAEVDVEAVEARITALLDRMARSKLLDDAQFAEMRIAGLARRGRSTRAIRVKLREAGIDETVADAALSLYGGAPGADPDRAAAIRLARRRRLGPFRAEADRAAHRMRDLAALARAGFAPGLCRAVIDAPDAAALDEAED</sequence>
<dbReference type="Proteomes" id="UP000196655">
    <property type="component" value="Unassembled WGS sequence"/>
</dbReference>
<dbReference type="Pfam" id="PF02631">
    <property type="entry name" value="RecX_HTH2"/>
    <property type="match status" value="1"/>
</dbReference>
<evidence type="ECO:0000256" key="3">
    <source>
        <dbReference type="ARBA" id="ARBA00018111"/>
    </source>
</evidence>
<evidence type="ECO:0000256" key="4">
    <source>
        <dbReference type="ARBA" id="ARBA00022490"/>
    </source>
</evidence>
<evidence type="ECO:0000259" key="5">
    <source>
        <dbReference type="Pfam" id="PF02631"/>
    </source>
</evidence>
<accession>A0A211ZNE4</accession>
<feature type="domain" description="RecX second three-helical" evidence="5">
    <location>
        <begin position="75"/>
        <end position="115"/>
    </location>
</feature>
<dbReference type="GO" id="GO:0005737">
    <property type="term" value="C:cytoplasm"/>
    <property type="evidence" value="ECO:0007669"/>
    <property type="project" value="UniProtKB-SubCell"/>
</dbReference>
<comment type="similarity">
    <text evidence="2">Belongs to the RecX family.</text>
</comment>